<sequence>MERLNQGRHPAHLEPLELEILERRDAFGLPPKATCDVLVDVFFRWVSPILPVVNRHDFMKRYHHTEERPSILLLQAMFTVASRFITGQQSQTITAVSPRWFYKKAKALYDAGYEQDLLIVIQSVTLLGVYWDGLDDLTESGLFYWSRLGIALAQELGFHEREKYLNLSQPKQGLWKRIWWTLYTRDRSVAAAFGRPLHIHADDCTVEELTENDFIEHDEELQIEYPTDELGARFFIQYVKLCQLMDLGLCSKLSSRSDQASRQAETAQCELGLNEWLVSCPPQLEWRQSRHNFLSAMLFSTFQYLITTSICHAVVSFVTLKCQMEASMPSLLHAIRSKLEANLEIVEILSRTWPIANIFMELFQSMTSPERFNHLLSAAVEECRKRAGGEQTDTSRPAGPFRRPKVKQVILPQSRLVLQILRRETFRQPTNLYQASDAINHDSTLSGESSSHYATLEGLDDYEPTSEALEPSAVLRNLQEMIRLRQNHS</sequence>
<reference evidence="7 8" key="1">
    <citation type="submission" date="2017-12" db="EMBL/GenBank/DDBJ databases">
        <authorList>
            <consortium name="DOE Joint Genome Institute"/>
            <person name="Haridas S."/>
            <person name="Kjaerbolling I."/>
            <person name="Vesth T.C."/>
            <person name="Frisvad J.C."/>
            <person name="Nybo J.L."/>
            <person name="Theobald S."/>
            <person name="Kuo A."/>
            <person name="Bowyer P."/>
            <person name="Matsuda Y."/>
            <person name="Mondo S."/>
            <person name="Lyhne E.K."/>
            <person name="Kogle M.E."/>
            <person name="Clum A."/>
            <person name="Lipzen A."/>
            <person name="Salamov A."/>
            <person name="Ngan C.Y."/>
            <person name="Daum C."/>
            <person name="Chiniquy J."/>
            <person name="Barry K."/>
            <person name="LaButti K."/>
            <person name="Simmons B.A."/>
            <person name="Magnuson J.K."/>
            <person name="Mortensen U.H."/>
            <person name="Larsen T.O."/>
            <person name="Grigoriev I.V."/>
            <person name="Baker S.E."/>
            <person name="Andersen M.R."/>
            <person name="Nordberg H.P."/>
            <person name="Cantor M.N."/>
            <person name="Hua S.X."/>
        </authorList>
    </citation>
    <scope>NUCLEOTIDE SEQUENCE [LARGE SCALE GENOMIC DNA]</scope>
    <source>
        <strain evidence="7 8">CBS 102.13</strain>
    </source>
</reference>
<dbReference type="PANTHER" id="PTHR47171:SF3">
    <property type="entry name" value="FARA-RELATED"/>
    <property type="match status" value="1"/>
</dbReference>
<dbReference type="Proteomes" id="UP000234585">
    <property type="component" value="Unassembled WGS sequence"/>
</dbReference>
<proteinExistence type="predicted"/>
<feature type="domain" description="Xylanolytic transcriptional activator regulatory" evidence="6">
    <location>
        <begin position="142"/>
        <end position="215"/>
    </location>
</feature>
<keyword evidence="3" id="KW-0238">DNA-binding</keyword>
<evidence type="ECO:0000256" key="4">
    <source>
        <dbReference type="ARBA" id="ARBA00023163"/>
    </source>
</evidence>
<evidence type="ECO:0000313" key="7">
    <source>
        <dbReference type="EMBL" id="PLB33428.1"/>
    </source>
</evidence>
<gene>
    <name evidence="7" type="ORF">BDW47DRAFT_135192</name>
</gene>
<evidence type="ECO:0000256" key="3">
    <source>
        <dbReference type="ARBA" id="ARBA00023125"/>
    </source>
</evidence>
<keyword evidence="5" id="KW-0539">Nucleus</keyword>
<evidence type="ECO:0000313" key="8">
    <source>
        <dbReference type="Proteomes" id="UP000234585"/>
    </source>
</evidence>
<dbReference type="InterPro" id="IPR052073">
    <property type="entry name" value="Amide_Lactam_Regulators"/>
</dbReference>
<keyword evidence="2" id="KW-0805">Transcription regulation</keyword>
<name>A0A2I2EYH5_ASPCN</name>
<evidence type="ECO:0000256" key="2">
    <source>
        <dbReference type="ARBA" id="ARBA00023015"/>
    </source>
</evidence>
<dbReference type="GO" id="GO:0008270">
    <property type="term" value="F:zinc ion binding"/>
    <property type="evidence" value="ECO:0007669"/>
    <property type="project" value="InterPro"/>
</dbReference>
<evidence type="ECO:0000259" key="6">
    <source>
        <dbReference type="SMART" id="SM00906"/>
    </source>
</evidence>
<dbReference type="SMART" id="SM00906">
    <property type="entry name" value="Fungal_trans"/>
    <property type="match status" value="1"/>
</dbReference>
<keyword evidence="1" id="KW-0862">Zinc</keyword>
<dbReference type="STRING" id="41067.A0A2I2EYH5"/>
<dbReference type="InterPro" id="IPR007219">
    <property type="entry name" value="XnlR_reg_dom"/>
</dbReference>
<keyword evidence="8" id="KW-1185">Reference proteome</keyword>
<evidence type="ECO:0000256" key="1">
    <source>
        <dbReference type="ARBA" id="ARBA00022833"/>
    </source>
</evidence>
<dbReference type="OrthoDB" id="5121955at2759"/>
<dbReference type="Pfam" id="PF04082">
    <property type="entry name" value="Fungal_trans"/>
    <property type="match status" value="1"/>
</dbReference>
<protein>
    <submittedName>
        <fullName evidence="7">Fungal-specific transcription factor domain-domain-containing protein</fullName>
    </submittedName>
</protein>
<dbReference type="EMBL" id="KZ559208">
    <property type="protein sequence ID" value="PLB33428.1"/>
    <property type="molecule type" value="Genomic_DNA"/>
</dbReference>
<keyword evidence="4" id="KW-0804">Transcription</keyword>
<dbReference type="CDD" id="cd12148">
    <property type="entry name" value="fungal_TF_MHR"/>
    <property type="match status" value="1"/>
</dbReference>
<dbReference type="PANTHER" id="PTHR47171">
    <property type="entry name" value="FARA-RELATED"/>
    <property type="match status" value="1"/>
</dbReference>
<organism evidence="7 8">
    <name type="scientific">Aspergillus candidus</name>
    <dbReference type="NCBI Taxonomy" id="41067"/>
    <lineage>
        <taxon>Eukaryota</taxon>
        <taxon>Fungi</taxon>
        <taxon>Dikarya</taxon>
        <taxon>Ascomycota</taxon>
        <taxon>Pezizomycotina</taxon>
        <taxon>Eurotiomycetes</taxon>
        <taxon>Eurotiomycetidae</taxon>
        <taxon>Eurotiales</taxon>
        <taxon>Aspergillaceae</taxon>
        <taxon>Aspergillus</taxon>
        <taxon>Aspergillus subgen. Circumdati</taxon>
    </lineage>
</organism>
<dbReference type="GO" id="GO:0003677">
    <property type="term" value="F:DNA binding"/>
    <property type="evidence" value="ECO:0007669"/>
    <property type="project" value="UniProtKB-KW"/>
</dbReference>
<dbReference type="RefSeq" id="XP_024667440.1">
    <property type="nucleotide sequence ID" value="XM_024818272.1"/>
</dbReference>
<dbReference type="GO" id="GO:0006351">
    <property type="term" value="P:DNA-templated transcription"/>
    <property type="evidence" value="ECO:0007669"/>
    <property type="project" value="InterPro"/>
</dbReference>
<accession>A0A2I2EYH5</accession>
<evidence type="ECO:0000256" key="5">
    <source>
        <dbReference type="ARBA" id="ARBA00023242"/>
    </source>
</evidence>
<dbReference type="AlphaFoldDB" id="A0A2I2EYH5"/>
<dbReference type="GeneID" id="36525432"/>